<evidence type="ECO:0000313" key="2">
    <source>
        <dbReference type="EMBL" id="BCK57999.1"/>
    </source>
</evidence>
<name>A0A7G1KVJ8_9NOCA</name>
<dbReference type="PANTHER" id="PTHR33371:SF4">
    <property type="entry name" value="INTERMEMBRANE PHOSPHOLIPID TRANSPORT SYSTEM BINDING PROTEIN MLAD"/>
    <property type="match status" value="1"/>
</dbReference>
<dbReference type="GeneID" id="80350198"/>
<dbReference type="RefSeq" id="WP_187684816.1">
    <property type="nucleotide sequence ID" value="NZ_AP023396.1"/>
</dbReference>
<accession>A0A7G1KVJ8</accession>
<dbReference type="GO" id="GO:0005576">
    <property type="term" value="C:extracellular region"/>
    <property type="evidence" value="ECO:0007669"/>
    <property type="project" value="TreeGrafter"/>
</dbReference>
<dbReference type="PANTHER" id="PTHR33371">
    <property type="entry name" value="INTERMEMBRANE PHOSPHOLIPID TRANSPORT SYSTEM BINDING PROTEIN MLAD-RELATED"/>
    <property type="match status" value="1"/>
</dbReference>
<dbReference type="AlphaFoldDB" id="A0A7G1KVJ8"/>
<reference evidence="2 3" key="1">
    <citation type="submission" date="2020-08" db="EMBL/GenBank/DDBJ databases">
        <title>Genome Sequencing of Nocardia wallacei strain FMUON74 and assembly.</title>
        <authorList>
            <person name="Toyokawa M."/>
            <person name="Uesaka K."/>
        </authorList>
    </citation>
    <scope>NUCLEOTIDE SEQUENCE [LARGE SCALE GENOMIC DNA]</scope>
    <source>
        <strain evidence="2 3">FMUON74</strain>
    </source>
</reference>
<dbReference type="Pfam" id="PF02470">
    <property type="entry name" value="MlaD"/>
    <property type="match status" value="1"/>
</dbReference>
<keyword evidence="3" id="KW-1185">Reference proteome</keyword>
<proteinExistence type="predicted"/>
<gene>
    <name evidence="2" type="ORF">NWFMUON74_57710</name>
</gene>
<evidence type="ECO:0000259" key="1">
    <source>
        <dbReference type="Pfam" id="PF02470"/>
    </source>
</evidence>
<protein>
    <submittedName>
        <fullName evidence="2">ABC transporter substrate-binding protein</fullName>
    </submittedName>
</protein>
<dbReference type="InterPro" id="IPR052336">
    <property type="entry name" value="MlaD_Phospholipid_Transporter"/>
</dbReference>
<dbReference type="InterPro" id="IPR003399">
    <property type="entry name" value="Mce/MlaD"/>
</dbReference>
<evidence type="ECO:0000313" key="3">
    <source>
        <dbReference type="Proteomes" id="UP000516173"/>
    </source>
</evidence>
<organism evidence="2 3">
    <name type="scientific">Nocardia wallacei</name>
    <dbReference type="NCBI Taxonomy" id="480035"/>
    <lineage>
        <taxon>Bacteria</taxon>
        <taxon>Bacillati</taxon>
        <taxon>Actinomycetota</taxon>
        <taxon>Actinomycetes</taxon>
        <taxon>Mycobacteriales</taxon>
        <taxon>Nocardiaceae</taxon>
        <taxon>Nocardia</taxon>
    </lineage>
</organism>
<sequence length="367" mass="37353">MLAKILGSRGLMSAAVVIVLVVAAATALQLSRSGPGTRAYCAEMPDSIGLYEGSAVTVMGVQVGEVTDIRPDGGRTRVGFTVRSDRKLPPDVGAVTVSENLIADRNLALIGAEPAGPGWDPGTCITRSLTPKSLSETFDALAGLADKLNGAGDPAQHNAFGAGLDAVDRATAGTGDEINAVIQQLGEALAAPDAAIGHIGQLLDALSELAHRANGGWAQVKDTVIRLPQAFHDINTLAFPPVVEIVAALADVLPQLNDVFMMFGTPAVRALDATPGLPRLLAAGVGSLTELIRMAPAIATGFAGAVDPVSGRLTLGYAPPKLALPHQDADRVCTAVQAVTGQRCAAAENGTVAVPALPLLLAGVSAR</sequence>
<dbReference type="Proteomes" id="UP000516173">
    <property type="component" value="Chromosome"/>
</dbReference>
<feature type="domain" description="Mce/MlaD" evidence="1">
    <location>
        <begin position="38"/>
        <end position="110"/>
    </location>
</feature>
<dbReference type="KEGG" id="nwl:NWFMUON74_57710"/>
<dbReference type="EMBL" id="AP023396">
    <property type="protein sequence ID" value="BCK57999.1"/>
    <property type="molecule type" value="Genomic_DNA"/>
</dbReference>